<dbReference type="AlphaFoldDB" id="A0A6J6MPF8"/>
<dbReference type="InterPro" id="IPR023606">
    <property type="entry name" value="CoA-Trfase_III_dom_1_sf"/>
</dbReference>
<gene>
    <name evidence="2" type="ORF">UFOPK2242_01754</name>
    <name evidence="3" type="ORF">UFOPK2925_01462</name>
</gene>
<sequence>MQALDGLRVVDMATVLAGPAAAKYLADFGADVIKIEAPAGDGTRRMGWMPPDGGDAYMWQIVGRGKRSVVADLKTEDGLALLLRLVDDADVLIENFRPGTLERLGLDPLELLKRNPRLVILRVSGFGQTGPYRSRPGFASIAEAMSGFASLSGEPDGAPLLPPIALTDEVAGIVGAFSIMVALRHRDATGEGQVVDVNLLESILQMMGPLPAAFAGLGYEQPRMGSGIPYSVPRGTYQCADGEWIAISASAESVATRVLELLGVSDDPRFASFGGRSEHRVELDALMSAWVSQRNCDEALAEFDAAHAAAARVYSIGDVVADPHVRERGVLIEVDGVLMTGPVARFDRTPGEVRGAGPALGADTQDVKDALAETLGWPSRRAANNK</sequence>
<dbReference type="Gene3D" id="3.30.1540.10">
    <property type="entry name" value="formyl-coa transferase, domain 3"/>
    <property type="match status" value="1"/>
</dbReference>
<dbReference type="PANTHER" id="PTHR48228:SF6">
    <property type="entry name" value="L-CARNITINE COA-TRANSFERASE"/>
    <property type="match status" value="1"/>
</dbReference>
<reference evidence="2" key="1">
    <citation type="submission" date="2020-05" db="EMBL/GenBank/DDBJ databases">
        <authorList>
            <person name="Chiriac C."/>
            <person name="Salcher M."/>
            <person name="Ghai R."/>
            <person name="Kavagutti S V."/>
        </authorList>
    </citation>
    <scope>NUCLEOTIDE SEQUENCE</scope>
</reference>
<dbReference type="InterPro" id="IPR044855">
    <property type="entry name" value="CoA-Trfase_III_dom3_sf"/>
</dbReference>
<dbReference type="InterPro" id="IPR050509">
    <property type="entry name" value="CoA-transferase_III"/>
</dbReference>
<name>A0A6J6MPF8_9ZZZZ</name>
<evidence type="ECO:0000256" key="1">
    <source>
        <dbReference type="ARBA" id="ARBA00022679"/>
    </source>
</evidence>
<protein>
    <submittedName>
        <fullName evidence="2">Unannotated protein</fullName>
    </submittedName>
</protein>
<dbReference type="EMBL" id="CAEZZU010000266">
    <property type="protein sequence ID" value="CAB4790971.1"/>
    <property type="molecule type" value="Genomic_DNA"/>
</dbReference>
<dbReference type="InterPro" id="IPR003673">
    <property type="entry name" value="CoA-Trfase_fam_III"/>
</dbReference>
<keyword evidence="1" id="KW-0808">Transferase</keyword>
<dbReference type="Gene3D" id="3.40.50.10540">
    <property type="entry name" value="Crotonobetainyl-coa:carnitine coa-transferase, domain 1"/>
    <property type="match status" value="1"/>
</dbReference>
<dbReference type="EMBL" id="CAEZWM010000323">
    <property type="protein sequence ID" value="CAB4675977.1"/>
    <property type="molecule type" value="Genomic_DNA"/>
</dbReference>
<dbReference type="GO" id="GO:0016740">
    <property type="term" value="F:transferase activity"/>
    <property type="evidence" value="ECO:0007669"/>
    <property type="project" value="UniProtKB-KW"/>
</dbReference>
<accession>A0A6J6MPF8</accession>
<evidence type="ECO:0000313" key="2">
    <source>
        <dbReference type="EMBL" id="CAB4675977.1"/>
    </source>
</evidence>
<evidence type="ECO:0000313" key="3">
    <source>
        <dbReference type="EMBL" id="CAB4790971.1"/>
    </source>
</evidence>
<organism evidence="2">
    <name type="scientific">freshwater metagenome</name>
    <dbReference type="NCBI Taxonomy" id="449393"/>
    <lineage>
        <taxon>unclassified sequences</taxon>
        <taxon>metagenomes</taxon>
        <taxon>ecological metagenomes</taxon>
    </lineage>
</organism>
<proteinExistence type="predicted"/>
<dbReference type="SUPFAM" id="SSF89796">
    <property type="entry name" value="CoA-transferase family III (CaiB/BaiF)"/>
    <property type="match status" value="1"/>
</dbReference>
<dbReference type="Pfam" id="PF02515">
    <property type="entry name" value="CoA_transf_3"/>
    <property type="match status" value="1"/>
</dbReference>
<dbReference type="PANTHER" id="PTHR48228">
    <property type="entry name" value="SUCCINYL-COA--D-CITRAMALATE COA-TRANSFERASE"/>
    <property type="match status" value="1"/>
</dbReference>